<protein>
    <submittedName>
        <fullName evidence="1">Uncharacterized protein</fullName>
    </submittedName>
</protein>
<sequence>MHFHVGEKISIITRKMKKTQKIDRLFIILSELLKNLYIFI</sequence>
<evidence type="ECO:0000313" key="1">
    <source>
        <dbReference type="EMBL" id="GAG22162.1"/>
    </source>
</evidence>
<dbReference type="EMBL" id="BARS01031796">
    <property type="protein sequence ID" value="GAG22162.1"/>
    <property type="molecule type" value="Genomic_DNA"/>
</dbReference>
<name>X0WG44_9ZZZZ</name>
<dbReference type="AlphaFoldDB" id="X0WG44"/>
<feature type="non-terminal residue" evidence="1">
    <location>
        <position position="40"/>
    </location>
</feature>
<reference evidence="1" key="1">
    <citation type="journal article" date="2014" name="Front. Microbiol.">
        <title>High frequency of phylogenetically diverse reductive dehalogenase-homologous genes in deep subseafloor sedimentary metagenomes.</title>
        <authorList>
            <person name="Kawai M."/>
            <person name="Futagami T."/>
            <person name="Toyoda A."/>
            <person name="Takaki Y."/>
            <person name="Nishi S."/>
            <person name="Hori S."/>
            <person name="Arai W."/>
            <person name="Tsubouchi T."/>
            <person name="Morono Y."/>
            <person name="Uchiyama I."/>
            <person name="Ito T."/>
            <person name="Fujiyama A."/>
            <person name="Inagaki F."/>
            <person name="Takami H."/>
        </authorList>
    </citation>
    <scope>NUCLEOTIDE SEQUENCE</scope>
    <source>
        <strain evidence="1">Expedition CK06-06</strain>
    </source>
</reference>
<accession>X0WG44</accession>
<proteinExistence type="predicted"/>
<comment type="caution">
    <text evidence="1">The sequence shown here is derived from an EMBL/GenBank/DDBJ whole genome shotgun (WGS) entry which is preliminary data.</text>
</comment>
<gene>
    <name evidence="1" type="ORF">S01H1_49424</name>
</gene>
<organism evidence="1">
    <name type="scientific">marine sediment metagenome</name>
    <dbReference type="NCBI Taxonomy" id="412755"/>
    <lineage>
        <taxon>unclassified sequences</taxon>
        <taxon>metagenomes</taxon>
        <taxon>ecological metagenomes</taxon>
    </lineage>
</organism>